<organism evidence="1 2">
    <name type="scientific">Platanthera guangdongensis</name>
    <dbReference type="NCBI Taxonomy" id="2320717"/>
    <lineage>
        <taxon>Eukaryota</taxon>
        <taxon>Viridiplantae</taxon>
        <taxon>Streptophyta</taxon>
        <taxon>Embryophyta</taxon>
        <taxon>Tracheophyta</taxon>
        <taxon>Spermatophyta</taxon>
        <taxon>Magnoliopsida</taxon>
        <taxon>Liliopsida</taxon>
        <taxon>Asparagales</taxon>
        <taxon>Orchidaceae</taxon>
        <taxon>Orchidoideae</taxon>
        <taxon>Orchideae</taxon>
        <taxon>Orchidinae</taxon>
        <taxon>Platanthera</taxon>
    </lineage>
</organism>
<evidence type="ECO:0008006" key="3">
    <source>
        <dbReference type="Google" id="ProtNLM"/>
    </source>
</evidence>
<dbReference type="EMBL" id="JBBWWR010000018">
    <property type="protein sequence ID" value="KAK8943450.1"/>
    <property type="molecule type" value="Genomic_DNA"/>
</dbReference>
<dbReference type="PANTHER" id="PTHR31315:SF1">
    <property type="entry name" value="PROTEIN SIP5"/>
    <property type="match status" value="1"/>
</dbReference>
<protein>
    <recommendedName>
        <fullName evidence="3">RING-type domain-containing protein</fullName>
    </recommendedName>
</protein>
<dbReference type="PANTHER" id="PTHR31315">
    <property type="entry name" value="PROTEIN SIP5"/>
    <property type="match status" value="1"/>
</dbReference>
<proteinExistence type="predicted"/>
<sequence length="382" mass="43318">MGNMIGKRRQAVEEKYTRPQGLYLHRDIDHRKLRKLILDCKLAPCYPGNDECIPNKEECPICFLYYPSLNRSRCCLKGICTECFLQMKPPHSTRPTQCPYCKIPNYAVEYRGERTMEERGLEQIEEQKVIEAQIRARHQEIQDEQERMKKRQEIRSSEVEHNDNINTSPSVSSQAYLEQEFGFVSSQSLSTIPVDTRSLLRRSREDHFDMDLEDLMIMEAIWLSIQEQDAHENRSSPRLQDCCSVAKDSPRQGLACTVAALAERQLASHSNAFAAERPTINRHPSEYKAWFNACEGSSTSVPPTDDGECSVDNCSEVAEAGTSYAGSDIAFDMARAVSLRDGVNMASGHLLPESFEEQMMLAMSISLAEARARSSPQGVTWM</sequence>
<keyword evidence="2" id="KW-1185">Reference proteome</keyword>
<dbReference type="Proteomes" id="UP001412067">
    <property type="component" value="Unassembled WGS sequence"/>
</dbReference>
<comment type="caution">
    <text evidence="1">The sequence shown here is derived from an EMBL/GenBank/DDBJ whole genome shotgun (WGS) entry which is preliminary data.</text>
</comment>
<evidence type="ECO:0000313" key="2">
    <source>
        <dbReference type="Proteomes" id="UP001412067"/>
    </source>
</evidence>
<gene>
    <name evidence="1" type="ORF">KSP40_PGU007687</name>
</gene>
<name>A0ABR2LK10_9ASPA</name>
<reference evidence="1 2" key="1">
    <citation type="journal article" date="2022" name="Nat. Plants">
        <title>Genomes of leafy and leafless Platanthera orchids illuminate the evolution of mycoheterotrophy.</title>
        <authorList>
            <person name="Li M.H."/>
            <person name="Liu K.W."/>
            <person name="Li Z."/>
            <person name="Lu H.C."/>
            <person name="Ye Q.L."/>
            <person name="Zhang D."/>
            <person name="Wang J.Y."/>
            <person name="Li Y.F."/>
            <person name="Zhong Z.M."/>
            <person name="Liu X."/>
            <person name="Yu X."/>
            <person name="Liu D.K."/>
            <person name="Tu X.D."/>
            <person name="Liu B."/>
            <person name="Hao Y."/>
            <person name="Liao X.Y."/>
            <person name="Jiang Y.T."/>
            <person name="Sun W.H."/>
            <person name="Chen J."/>
            <person name="Chen Y.Q."/>
            <person name="Ai Y."/>
            <person name="Zhai J.W."/>
            <person name="Wu S.S."/>
            <person name="Zhou Z."/>
            <person name="Hsiao Y.Y."/>
            <person name="Wu W.L."/>
            <person name="Chen Y.Y."/>
            <person name="Lin Y.F."/>
            <person name="Hsu J.L."/>
            <person name="Li C.Y."/>
            <person name="Wang Z.W."/>
            <person name="Zhao X."/>
            <person name="Zhong W.Y."/>
            <person name="Ma X.K."/>
            <person name="Ma L."/>
            <person name="Huang J."/>
            <person name="Chen G.Z."/>
            <person name="Huang M.Z."/>
            <person name="Huang L."/>
            <person name="Peng D.H."/>
            <person name="Luo Y.B."/>
            <person name="Zou S.Q."/>
            <person name="Chen S.P."/>
            <person name="Lan S."/>
            <person name="Tsai W.C."/>
            <person name="Van de Peer Y."/>
            <person name="Liu Z.J."/>
        </authorList>
    </citation>
    <scope>NUCLEOTIDE SEQUENCE [LARGE SCALE GENOMIC DNA]</scope>
    <source>
        <strain evidence="1">Lor288</strain>
    </source>
</reference>
<accession>A0ABR2LK10</accession>
<evidence type="ECO:0000313" key="1">
    <source>
        <dbReference type="EMBL" id="KAK8943450.1"/>
    </source>
</evidence>
<dbReference type="InterPro" id="IPR039301">
    <property type="entry name" value="Sip5/DA2"/>
</dbReference>